<dbReference type="GO" id="GO:0009245">
    <property type="term" value="P:lipid A biosynthetic process"/>
    <property type="evidence" value="ECO:0007669"/>
    <property type="project" value="UniProtKB-UniRule"/>
</dbReference>
<gene>
    <name evidence="7" type="primary">lpxD</name>
    <name evidence="9" type="ORF">SHALO_1603</name>
</gene>
<comment type="function">
    <text evidence="7">Catalyzes the N-acylation of UDP-3-O-acylglucosamine using 3-hydroxyacyl-ACP as the acyl donor. Is involved in the biosynthesis of lipid A, a phosphorylated glycolipid that anchors the lipopolysaccharide to the outer membrane of the cell.</text>
</comment>
<organism evidence="9 10">
    <name type="scientific">Sulfurospirillum halorespirans DSM 13726</name>
    <dbReference type="NCBI Taxonomy" id="1193502"/>
    <lineage>
        <taxon>Bacteria</taxon>
        <taxon>Pseudomonadati</taxon>
        <taxon>Campylobacterota</taxon>
        <taxon>Epsilonproteobacteria</taxon>
        <taxon>Campylobacterales</taxon>
        <taxon>Sulfurospirillaceae</taxon>
        <taxon>Sulfurospirillum</taxon>
    </lineage>
</organism>
<feature type="domain" description="UDP-3-O-[3-hydroxymyristoyl] glucosamine N-acyltransferase non-repeat region" evidence="8">
    <location>
        <begin position="18"/>
        <end position="86"/>
    </location>
</feature>
<proteinExistence type="inferred from homology"/>
<comment type="catalytic activity">
    <reaction evidence="7">
        <text>a UDP-3-O-[(3R)-3-hydroxyacyl]-alpha-D-glucosamine + a (3R)-hydroxyacyl-[ACP] = a UDP-2-N,3-O-bis[(3R)-3-hydroxyacyl]-alpha-D-glucosamine + holo-[ACP] + H(+)</text>
        <dbReference type="Rhea" id="RHEA:53836"/>
        <dbReference type="Rhea" id="RHEA-COMP:9685"/>
        <dbReference type="Rhea" id="RHEA-COMP:9945"/>
        <dbReference type="ChEBI" id="CHEBI:15378"/>
        <dbReference type="ChEBI" id="CHEBI:64479"/>
        <dbReference type="ChEBI" id="CHEBI:78827"/>
        <dbReference type="ChEBI" id="CHEBI:137740"/>
        <dbReference type="ChEBI" id="CHEBI:137748"/>
        <dbReference type="EC" id="2.3.1.191"/>
    </reaction>
</comment>
<dbReference type="PANTHER" id="PTHR43378">
    <property type="entry name" value="UDP-3-O-ACYLGLUCOSAMINE N-ACYLTRANSFERASE"/>
    <property type="match status" value="1"/>
</dbReference>
<keyword evidence="5 7" id="KW-0443">Lipid metabolism</keyword>
<name>A0A1D7TK65_9BACT</name>
<keyword evidence="2 7" id="KW-0441">Lipid A biosynthesis</keyword>
<dbReference type="Gene3D" id="2.160.10.10">
    <property type="entry name" value="Hexapeptide repeat proteins"/>
    <property type="match status" value="1"/>
</dbReference>
<comment type="similarity">
    <text evidence="7">Belongs to the transferase hexapeptide repeat family. LpxD subfamily.</text>
</comment>
<evidence type="ECO:0000256" key="4">
    <source>
        <dbReference type="ARBA" id="ARBA00022737"/>
    </source>
</evidence>
<keyword evidence="6 7" id="KW-0012">Acyltransferase</keyword>
<dbReference type="GO" id="GO:0016410">
    <property type="term" value="F:N-acyltransferase activity"/>
    <property type="evidence" value="ECO:0007669"/>
    <property type="project" value="InterPro"/>
</dbReference>
<evidence type="ECO:0000256" key="6">
    <source>
        <dbReference type="ARBA" id="ARBA00023315"/>
    </source>
</evidence>
<evidence type="ECO:0000256" key="2">
    <source>
        <dbReference type="ARBA" id="ARBA00022556"/>
    </source>
</evidence>
<dbReference type="InterPro" id="IPR007691">
    <property type="entry name" value="LpxD"/>
</dbReference>
<dbReference type="PATRIC" id="fig|1193502.14.peg.1627"/>
<dbReference type="NCBIfam" id="NF002060">
    <property type="entry name" value="PRK00892.1"/>
    <property type="match status" value="1"/>
</dbReference>
<dbReference type="Proteomes" id="UP000094609">
    <property type="component" value="Chromosome"/>
</dbReference>
<keyword evidence="4 7" id="KW-0677">Repeat</keyword>
<evidence type="ECO:0000259" key="8">
    <source>
        <dbReference type="Pfam" id="PF04613"/>
    </source>
</evidence>
<evidence type="ECO:0000256" key="1">
    <source>
        <dbReference type="ARBA" id="ARBA00022516"/>
    </source>
</evidence>
<dbReference type="CDD" id="cd03352">
    <property type="entry name" value="LbH_LpxD"/>
    <property type="match status" value="1"/>
</dbReference>
<dbReference type="PANTHER" id="PTHR43378:SF2">
    <property type="entry name" value="UDP-3-O-ACYLGLUCOSAMINE N-ACYLTRANSFERASE 1, MITOCHONDRIAL-RELATED"/>
    <property type="match status" value="1"/>
</dbReference>
<evidence type="ECO:0000313" key="9">
    <source>
        <dbReference type="EMBL" id="AOO65376.1"/>
    </source>
</evidence>
<dbReference type="Gene3D" id="3.40.1390.10">
    <property type="entry name" value="MurE/MurF, N-terminal domain"/>
    <property type="match status" value="1"/>
</dbReference>
<reference evidence="10" key="1">
    <citation type="submission" date="2016-08" db="EMBL/GenBank/DDBJ databases">
        <title>Complete genome sequence of the organohalide-respiring Epsilonproteobacterium Sulfurospirillum halorespirans.</title>
        <authorList>
            <person name="Goris T."/>
            <person name="Zimmermann J."/>
            <person name="Schenz B."/>
            <person name="Lemos M."/>
            <person name="Hackermueller J."/>
            <person name="Diekert G."/>
        </authorList>
    </citation>
    <scope>NUCLEOTIDE SEQUENCE [LARGE SCALE GENOMIC DNA]</scope>
    <source>
        <strain>DSM 13726</strain>
        <strain evidence="10">PCE-M2</strain>
    </source>
</reference>
<evidence type="ECO:0000256" key="3">
    <source>
        <dbReference type="ARBA" id="ARBA00022679"/>
    </source>
</evidence>
<accession>A0A1D7TK65</accession>
<dbReference type="RefSeq" id="WP_069478084.1">
    <property type="nucleotide sequence ID" value="NZ_CP017111.1"/>
</dbReference>
<dbReference type="UniPathway" id="UPA00973"/>
<dbReference type="EC" id="2.3.1.191" evidence="7"/>
<dbReference type="EMBL" id="CP017111">
    <property type="protein sequence ID" value="AOO65376.1"/>
    <property type="molecule type" value="Genomic_DNA"/>
</dbReference>
<dbReference type="STRING" id="1193502.SHALO_1603"/>
<dbReference type="InterPro" id="IPR011004">
    <property type="entry name" value="Trimer_LpxA-like_sf"/>
</dbReference>
<dbReference type="NCBIfam" id="TIGR01853">
    <property type="entry name" value="lipid_A_lpxD"/>
    <property type="match status" value="1"/>
</dbReference>
<dbReference type="InterPro" id="IPR001451">
    <property type="entry name" value="Hexapep"/>
</dbReference>
<dbReference type="Pfam" id="PF04613">
    <property type="entry name" value="LpxD"/>
    <property type="match status" value="1"/>
</dbReference>
<dbReference type="GO" id="GO:0016020">
    <property type="term" value="C:membrane"/>
    <property type="evidence" value="ECO:0007669"/>
    <property type="project" value="GOC"/>
</dbReference>
<dbReference type="InterPro" id="IPR018357">
    <property type="entry name" value="Hexapep_transf_CS"/>
</dbReference>
<evidence type="ECO:0000256" key="7">
    <source>
        <dbReference type="HAMAP-Rule" id="MF_00523"/>
    </source>
</evidence>
<sequence length="316" mass="33162">MKLSLLAQAISLEFSGMDQEVTSFATLKEATSSQIAFFVNPKLLGDLQNTKAGVVILPAAFLEHLPSSSQALISDNPYLSMAYASAFFAKKPFDTSSPATICEKSSIGTHVVIGSGSVVEEGVQIMPNVTIGANVSIGKNVVIYPNVVIYDGCVIGEGCIIQAGTVIGSDGFGYAHTKLGEHIKIYHTGNVILEENVEVGANTTIDKAVFGSTIIRKGTKIDNLVQIGHNCELGQYCIIVAQSGLAGSSKLGRNVVMGGQSATAGHLEIGDFATIAARGGVSKSIEGGKTYGGFPLTLQSEWLKTHAKIAKFFTKN</sequence>
<comment type="subunit">
    <text evidence="7">Homotrimer.</text>
</comment>
<dbReference type="GO" id="GO:0103118">
    <property type="term" value="F:UDP-3-O-[(3R)-3-hydroxyacyl]-glucosamine N-acyltransferase activity"/>
    <property type="evidence" value="ECO:0007669"/>
    <property type="project" value="UniProtKB-EC"/>
</dbReference>
<keyword evidence="3 7" id="KW-0808">Transferase</keyword>
<protein>
    <recommendedName>
        <fullName evidence="7">UDP-3-O-acylglucosamine N-acyltransferase</fullName>
        <ecNumber evidence="7">2.3.1.191</ecNumber>
    </recommendedName>
</protein>
<evidence type="ECO:0000256" key="5">
    <source>
        <dbReference type="ARBA" id="ARBA00023098"/>
    </source>
</evidence>
<evidence type="ECO:0000313" key="10">
    <source>
        <dbReference type="Proteomes" id="UP000094609"/>
    </source>
</evidence>
<dbReference type="AlphaFoldDB" id="A0A1D7TK65"/>
<keyword evidence="1 7" id="KW-0444">Lipid biosynthesis</keyword>
<dbReference type="KEGG" id="shal:SHALO_1603"/>
<keyword evidence="10" id="KW-1185">Reference proteome</keyword>
<dbReference type="PROSITE" id="PS00101">
    <property type="entry name" value="HEXAPEP_TRANSFERASES"/>
    <property type="match status" value="1"/>
</dbReference>
<dbReference type="InterPro" id="IPR020573">
    <property type="entry name" value="UDP_GlcNAc_AcTrfase_non-rep"/>
</dbReference>
<dbReference type="Pfam" id="PF00132">
    <property type="entry name" value="Hexapep"/>
    <property type="match status" value="2"/>
</dbReference>
<dbReference type="HAMAP" id="MF_00523">
    <property type="entry name" value="LpxD"/>
    <property type="match status" value="1"/>
</dbReference>
<dbReference type="SUPFAM" id="SSF51161">
    <property type="entry name" value="Trimeric LpxA-like enzymes"/>
    <property type="match status" value="1"/>
</dbReference>
<feature type="active site" description="Proton acceptor" evidence="7">
    <location>
        <position position="229"/>
    </location>
</feature>
<comment type="pathway">
    <text evidence="7">Bacterial outer membrane biogenesis; LPS lipid A biosynthesis.</text>
</comment>